<evidence type="ECO:0000313" key="3">
    <source>
        <dbReference type="Proteomes" id="UP001390339"/>
    </source>
</evidence>
<sequence length="80" mass="9701">MTEHINIVHRQWTRVSQDFDAMVLFIAIVVVSIGFIALEVLDESRERQRELLDRDDLEKQRFWREMEQQITEHNYLKDGL</sequence>
<gene>
    <name evidence="2" type="ORF">PGQ11_012411</name>
</gene>
<comment type="caution">
    <text evidence="2">The sequence shown here is derived from an EMBL/GenBank/DDBJ whole genome shotgun (WGS) entry which is preliminary data.</text>
</comment>
<keyword evidence="1" id="KW-1133">Transmembrane helix</keyword>
<name>A0ABR2I278_9PEZI</name>
<protein>
    <submittedName>
        <fullName evidence="2">Uncharacterized protein</fullName>
    </submittedName>
</protein>
<proteinExistence type="predicted"/>
<keyword evidence="1" id="KW-0812">Transmembrane</keyword>
<evidence type="ECO:0000256" key="1">
    <source>
        <dbReference type="SAM" id="Phobius"/>
    </source>
</evidence>
<accession>A0ABR2I278</accession>
<keyword evidence="1" id="KW-0472">Membrane</keyword>
<feature type="transmembrane region" description="Helical" evidence="1">
    <location>
        <begin position="21"/>
        <end position="41"/>
    </location>
</feature>
<keyword evidence="3" id="KW-1185">Reference proteome</keyword>
<dbReference type="EMBL" id="JAPCWZ010000007">
    <property type="protein sequence ID" value="KAK8856499.1"/>
    <property type="molecule type" value="Genomic_DNA"/>
</dbReference>
<dbReference type="Proteomes" id="UP001390339">
    <property type="component" value="Unassembled WGS sequence"/>
</dbReference>
<organism evidence="2 3">
    <name type="scientific">Apiospora arundinis</name>
    <dbReference type="NCBI Taxonomy" id="335852"/>
    <lineage>
        <taxon>Eukaryota</taxon>
        <taxon>Fungi</taxon>
        <taxon>Dikarya</taxon>
        <taxon>Ascomycota</taxon>
        <taxon>Pezizomycotina</taxon>
        <taxon>Sordariomycetes</taxon>
        <taxon>Xylariomycetidae</taxon>
        <taxon>Amphisphaeriales</taxon>
        <taxon>Apiosporaceae</taxon>
        <taxon>Apiospora</taxon>
    </lineage>
</organism>
<reference evidence="2 3" key="1">
    <citation type="journal article" date="2024" name="IMA Fungus">
        <title>Apiospora arundinis, a panoply of carbohydrate-active enzymes and secondary metabolites.</title>
        <authorList>
            <person name="Sorensen T."/>
            <person name="Petersen C."/>
            <person name="Muurmann A.T."/>
            <person name="Christiansen J.V."/>
            <person name="Brundto M.L."/>
            <person name="Overgaard C.K."/>
            <person name="Boysen A.T."/>
            <person name="Wollenberg R.D."/>
            <person name="Larsen T.O."/>
            <person name="Sorensen J.L."/>
            <person name="Nielsen K.L."/>
            <person name="Sondergaard T.E."/>
        </authorList>
    </citation>
    <scope>NUCLEOTIDE SEQUENCE [LARGE SCALE GENOMIC DNA]</scope>
    <source>
        <strain evidence="2 3">AAU 773</strain>
    </source>
</reference>
<evidence type="ECO:0000313" key="2">
    <source>
        <dbReference type="EMBL" id="KAK8856499.1"/>
    </source>
</evidence>